<reference evidence="1 2" key="1">
    <citation type="submission" date="2020-07" db="EMBL/GenBank/DDBJ databases">
        <title>Endozoicomonas sp. nov., isolated from sediment.</title>
        <authorList>
            <person name="Gu T."/>
        </authorList>
    </citation>
    <scope>NUCLEOTIDE SEQUENCE [LARGE SCALE GENOMIC DNA]</scope>
    <source>
        <strain evidence="1 2">SM1973</strain>
    </source>
</reference>
<dbReference type="Proteomes" id="UP000569732">
    <property type="component" value="Unassembled WGS sequence"/>
</dbReference>
<accession>A0A853IBL8</accession>
<proteinExistence type="predicted"/>
<organism evidence="1 2">
    <name type="scientific">Spartinivicinus marinus</name>
    <dbReference type="NCBI Taxonomy" id="2994442"/>
    <lineage>
        <taxon>Bacteria</taxon>
        <taxon>Pseudomonadati</taxon>
        <taxon>Pseudomonadota</taxon>
        <taxon>Gammaproteobacteria</taxon>
        <taxon>Oceanospirillales</taxon>
        <taxon>Zooshikellaceae</taxon>
        <taxon>Spartinivicinus</taxon>
    </lineage>
</organism>
<comment type="caution">
    <text evidence="1">The sequence shown here is derived from an EMBL/GenBank/DDBJ whole genome shotgun (WGS) entry which is preliminary data.</text>
</comment>
<protein>
    <submittedName>
        <fullName evidence="1">Uncharacterized protein</fullName>
    </submittedName>
</protein>
<sequence length="121" mass="13488">MQTKQWIMTLVLTVLWQLMTVSIVQADHCNQGQMLLSTATPHASCQSCEPQLKPITNPFNKTSSIDNHCIDCSSCVTSSTTGLINQPLLFRQPKSIPNYPTLTVQFTEAIPNRLLRPPIYG</sequence>
<dbReference type="EMBL" id="JACCKB010000002">
    <property type="protein sequence ID" value="NYZ64796.1"/>
    <property type="molecule type" value="Genomic_DNA"/>
</dbReference>
<evidence type="ECO:0000313" key="1">
    <source>
        <dbReference type="EMBL" id="NYZ64796.1"/>
    </source>
</evidence>
<dbReference type="AlphaFoldDB" id="A0A853IBL8"/>
<gene>
    <name evidence="1" type="ORF">H0A36_02180</name>
</gene>
<evidence type="ECO:0000313" key="2">
    <source>
        <dbReference type="Proteomes" id="UP000569732"/>
    </source>
</evidence>
<dbReference type="RefSeq" id="WP_266195846.1">
    <property type="nucleotide sequence ID" value="NZ_JAPJZK010000001.1"/>
</dbReference>
<name>A0A853IBL8_9GAMM</name>
<keyword evidence="2" id="KW-1185">Reference proteome</keyword>